<dbReference type="Proteomes" id="UP000717534">
    <property type="component" value="Unassembled WGS sequence"/>
</dbReference>
<dbReference type="InterPro" id="IPR036280">
    <property type="entry name" value="Multihaem_cyt_sf"/>
</dbReference>
<dbReference type="Gene3D" id="3.90.10.10">
    <property type="entry name" value="Cytochrome C3"/>
    <property type="match status" value="1"/>
</dbReference>
<gene>
    <name evidence="2" type="ORF">JYU06_03940</name>
</gene>
<sequence>MKYYVSISTFLSLALVITASTVLAGQGPETIDLKATYKVEGKKSAVIFSHHAHQENLECSKCHKSSAGGGPLVVEIVKLTTTKNDFHKKFCWPCHVEMKVPKGKSCKTCHPK</sequence>
<comment type="caution">
    <text evidence="2">The sequence shown here is derived from an EMBL/GenBank/DDBJ whole genome shotgun (WGS) entry which is preliminary data.</text>
</comment>
<dbReference type="EMBL" id="JAFITO010000034">
    <property type="protein sequence ID" value="MBN4068654.1"/>
    <property type="molecule type" value="Genomic_DNA"/>
</dbReference>
<reference evidence="2 3" key="1">
    <citation type="submission" date="2021-02" db="EMBL/GenBank/DDBJ databases">
        <title>Activity-based single-cell genomes from oceanic crustal fluid captures similar information to metagenomic and metatranscriptomic surveys with orders of magnitude less sampling.</title>
        <authorList>
            <person name="D'Angelo T.S."/>
            <person name="Orcutt B.N."/>
        </authorList>
    </citation>
    <scope>NUCLEOTIDE SEQUENCE [LARGE SCALE GENOMIC DNA]</scope>
    <source>
        <strain evidence="2">AH-315-G02</strain>
    </source>
</reference>
<feature type="signal peptide" evidence="1">
    <location>
        <begin position="1"/>
        <end position="24"/>
    </location>
</feature>
<keyword evidence="1" id="KW-0732">Signal</keyword>
<accession>A0ABS3AU90</accession>
<organism evidence="2 3">
    <name type="scientific">Desulfotalea psychrophila</name>
    <dbReference type="NCBI Taxonomy" id="84980"/>
    <lineage>
        <taxon>Bacteria</taxon>
        <taxon>Pseudomonadati</taxon>
        <taxon>Thermodesulfobacteriota</taxon>
        <taxon>Desulfobulbia</taxon>
        <taxon>Desulfobulbales</taxon>
        <taxon>Desulfocapsaceae</taxon>
        <taxon>Desulfotalea</taxon>
    </lineage>
</organism>
<protein>
    <submittedName>
        <fullName evidence="2">Cytochrome c3 family protein</fullName>
    </submittedName>
</protein>
<evidence type="ECO:0000313" key="2">
    <source>
        <dbReference type="EMBL" id="MBN4068654.1"/>
    </source>
</evidence>
<evidence type="ECO:0000256" key="1">
    <source>
        <dbReference type="SAM" id="SignalP"/>
    </source>
</evidence>
<keyword evidence="3" id="KW-1185">Reference proteome</keyword>
<dbReference type="SUPFAM" id="SSF48695">
    <property type="entry name" value="Multiheme cytochromes"/>
    <property type="match status" value="1"/>
</dbReference>
<feature type="chain" id="PRO_5046386427" evidence="1">
    <location>
        <begin position="25"/>
        <end position="112"/>
    </location>
</feature>
<dbReference type="CDD" id="cd08168">
    <property type="entry name" value="Cytochrom_C3"/>
    <property type="match status" value="1"/>
</dbReference>
<name>A0ABS3AU90_9BACT</name>
<evidence type="ECO:0000313" key="3">
    <source>
        <dbReference type="Proteomes" id="UP000717534"/>
    </source>
</evidence>
<proteinExistence type="predicted"/>